<keyword evidence="3" id="KW-1185">Reference proteome</keyword>
<dbReference type="EMBL" id="KN839852">
    <property type="protein sequence ID" value="KIJ63074.1"/>
    <property type="molecule type" value="Genomic_DNA"/>
</dbReference>
<feature type="compositionally biased region" description="Low complexity" evidence="1">
    <location>
        <begin position="37"/>
        <end position="57"/>
    </location>
</feature>
<dbReference type="Proteomes" id="UP000053820">
    <property type="component" value="Unassembled WGS sequence"/>
</dbReference>
<organism evidence="2 3">
    <name type="scientific">Hydnomerulius pinastri MD-312</name>
    <dbReference type="NCBI Taxonomy" id="994086"/>
    <lineage>
        <taxon>Eukaryota</taxon>
        <taxon>Fungi</taxon>
        <taxon>Dikarya</taxon>
        <taxon>Basidiomycota</taxon>
        <taxon>Agaricomycotina</taxon>
        <taxon>Agaricomycetes</taxon>
        <taxon>Agaricomycetidae</taxon>
        <taxon>Boletales</taxon>
        <taxon>Boletales incertae sedis</taxon>
        <taxon>Leucogyrophana</taxon>
    </lineage>
</organism>
<protein>
    <submittedName>
        <fullName evidence="2">Uncharacterized protein</fullName>
    </submittedName>
</protein>
<reference evidence="2 3" key="1">
    <citation type="submission" date="2014-04" db="EMBL/GenBank/DDBJ databases">
        <title>Evolutionary Origins and Diversification of the Mycorrhizal Mutualists.</title>
        <authorList>
            <consortium name="DOE Joint Genome Institute"/>
            <consortium name="Mycorrhizal Genomics Consortium"/>
            <person name="Kohler A."/>
            <person name="Kuo A."/>
            <person name="Nagy L.G."/>
            <person name="Floudas D."/>
            <person name="Copeland A."/>
            <person name="Barry K.W."/>
            <person name="Cichocki N."/>
            <person name="Veneault-Fourrey C."/>
            <person name="LaButti K."/>
            <person name="Lindquist E.A."/>
            <person name="Lipzen A."/>
            <person name="Lundell T."/>
            <person name="Morin E."/>
            <person name="Murat C."/>
            <person name="Riley R."/>
            <person name="Ohm R."/>
            <person name="Sun H."/>
            <person name="Tunlid A."/>
            <person name="Henrissat B."/>
            <person name="Grigoriev I.V."/>
            <person name="Hibbett D.S."/>
            <person name="Martin F."/>
        </authorList>
    </citation>
    <scope>NUCLEOTIDE SEQUENCE [LARGE SCALE GENOMIC DNA]</scope>
    <source>
        <strain evidence="2 3">MD-312</strain>
    </source>
</reference>
<gene>
    <name evidence="2" type="ORF">HYDPIDRAFT_113625</name>
</gene>
<dbReference type="HOGENOM" id="CLU_3002008_0_0_1"/>
<dbReference type="AlphaFoldDB" id="A0A0C9VBN8"/>
<evidence type="ECO:0000313" key="2">
    <source>
        <dbReference type="EMBL" id="KIJ63074.1"/>
    </source>
</evidence>
<accession>A0A0C9VBN8</accession>
<sequence length="57" mass="6013">MHSCEANTRISKLSSSPHLPIPVIAVNPPDSLSNPIENKSSPDPNPPSENDVPVGEV</sequence>
<feature type="region of interest" description="Disordered" evidence="1">
    <location>
        <begin position="1"/>
        <end position="57"/>
    </location>
</feature>
<evidence type="ECO:0000256" key="1">
    <source>
        <dbReference type="SAM" id="MobiDB-lite"/>
    </source>
</evidence>
<feature type="non-terminal residue" evidence="2">
    <location>
        <position position="57"/>
    </location>
</feature>
<proteinExistence type="predicted"/>
<evidence type="ECO:0000313" key="3">
    <source>
        <dbReference type="Proteomes" id="UP000053820"/>
    </source>
</evidence>
<feature type="compositionally biased region" description="Polar residues" evidence="1">
    <location>
        <begin position="1"/>
        <end position="17"/>
    </location>
</feature>
<name>A0A0C9VBN8_9AGAM</name>